<dbReference type="EMBL" id="JAADYS010000599">
    <property type="protein sequence ID" value="KAF4468536.1"/>
    <property type="molecule type" value="Genomic_DNA"/>
</dbReference>
<sequence length="137" mass="15605">MAAIWDDLVKSVGGNHLKWEINDTNPMAWDEAYEERRTSMSRGGITQNQIDSISLLGAALHANDNRMTITYELFRDMVKTVGSKGTRFDAMDARVGYLEARLDSMQNDLIQSFNELRHVTTNMMTRITNISTRDTND</sequence>
<organism evidence="1 2">
    <name type="scientific">Fusarium albosuccineum</name>
    <dbReference type="NCBI Taxonomy" id="1237068"/>
    <lineage>
        <taxon>Eukaryota</taxon>
        <taxon>Fungi</taxon>
        <taxon>Dikarya</taxon>
        <taxon>Ascomycota</taxon>
        <taxon>Pezizomycotina</taxon>
        <taxon>Sordariomycetes</taxon>
        <taxon>Hypocreomycetidae</taxon>
        <taxon>Hypocreales</taxon>
        <taxon>Nectriaceae</taxon>
        <taxon>Fusarium</taxon>
        <taxon>Fusarium decemcellulare species complex</taxon>
    </lineage>
</organism>
<evidence type="ECO:0000313" key="2">
    <source>
        <dbReference type="Proteomes" id="UP000554235"/>
    </source>
</evidence>
<dbReference type="Proteomes" id="UP000554235">
    <property type="component" value="Unassembled WGS sequence"/>
</dbReference>
<evidence type="ECO:0000313" key="1">
    <source>
        <dbReference type="EMBL" id="KAF4468536.1"/>
    </source>
</evidence>
<comment type="caution">
    <text evidence="1">The sequence shown here is derived from an EMBL/GenBank/DDBJ whole genome shotgun (WGS) entry which is preliminary data.</text>
</comment>
<protein>
    <submittedName>
        <fullName evidence="1">Uncharacterized protein</fullName>
    </submittedName>
</protein>
<dbReference type="AlphaFoldDB" id="A0A8H4LGC4"/>
<proteinExistence type="predicted"/>
<gene>
    <name evidence="1" type="ORF">FALBO_4571</name>
</gene>
<reference evidence="1 2" key="1">
    <citation type="submission" date="2020-01" db="EMBL/GenBank/DDBJ databases">
        <title>Identification and distribution of gene clusters putatively required for synthesis of sphingolipid metabolism inhibitors in phylogenetically diverse species of the filamentous fungus Fusarium.</title>
        <authorList>
            <person name="Kim H.-S."/>
            <person name="Busman M."/>
            <person name="Brown D.W."/>
            <person name="Divon H."/>
            <person name="Uhlig S."/>
            <person name="Proctor R.H."/>
        </authorList>
    </citation>
    <scope>NUCLEOTIDE SEQUENCE [LARGE SCALE GENOMIC DNA]</scope>
    <source>
        <strain evidence="1 2">NRRL 20459</strain>
    </source>
</reference>
<name>A0A8H4LGC4_9HYPO</name>
<accession>A0A8H4LGC4</accession>
<keyword evidence="2" id="KW-1185">Reference proteome</keyword>